<dbReference type="RefSeq" id="WP_109927046.1">
    <property type="nucleotide sequence ID" value="NZ_QGNZ01000004.1"/>
</dbReference>
<dbReference type="GO" id="GO:0032259">
    <property type="term" value="P:methylation"/>
    <property type="evidence" value="ECO:0007669"/>
    <property type="project" value="UniProtKB-KW"/>
</dbReference>
<dbReference type="GO" id="GO:0003700">
    <property type="term" value="F:DNA-binding transcription factor activity"/>
    <property type="evidence" value="ECO:0007669"/>
    <property type="project" value="InterPro"/>
</dbReference>
<dbReference type="InterPro" id="IPR009057">
    <property type="entry name" value="Homeodomain-like_sf"/>
</dbReference>
<comment type="catalytic activity">
    <reaction evidence="1">
        <text>a 4-O-methyl-thymidine in DNA + L-cysteinyl-[protein] = a thymidine in DNA + S-methyl-L-cysteinyl-[protein]</text>
        <dbReference type="Rhea" id="RHEA:53428"/>
        <dbReference type="Rhea" id="RHEA-COMP:10131"/>
        <dbReference type="Rhea" id="RHEA-COMP:10132"/>
        <dbReference type="Rhea" id="RHEA-COMP:13555"/>
        <dbReference type="Rhea" id="RHEA-COMP:13556"/>
        <dbReference type="ChEBI" id="CHEBI:29950"/>
        <dbReference type="ChEBI" id="CHEBI:82612"/>
        <dbReference type="ChEBI" id="CHEBI:137386"/>
        <dbReference type="ChEBI" id="CHEBI:137387"/>
        <dbReference type="EC" id="2.1.1.63"/>
    </reaction>
</comment>
<accession>A0A317EIM0</accession>
<dbReference type="InterPro" id="IPR036631">
    <property type="entry name" value="MGMT_N_sf"/>
</dbReference>
<dbReference type="PROSITE" id="PS00374">
    <property type="entry name" value="MGMT"/>
    <property type="match status" value="1"/>
</dbReference>
<name>A0A317EIM0_9SPHI</name>
<dbReference type="SUPFAM" id="SSF46767">
    <property type="entry name" value="Methylated DNA-protein cysteine methyltransferase, C-terminal domain"/>
    <property type="match status" value="1"/>
</dbReference>
<dbReference type="CDD" id="cd06445">
    <property type="entry name" value="ATase"/>
    <property type="match status" value="1"/>
</dbReference>
<comment type="catalytic activity">
    <reaction evidence="10">
        <text>a 6-O-methyl-2'-deoxyguanosine in DNA + L-cysteinyl-[protein] = S-methyl-L-cysteinyl-[protein] + a 2'-deoxyguanosine in DNA</text>
        <dbReference type="Rhea" id="RHEA:24000"/>
        <dbReference type="Rhea" id="RHEA-COMP:10131"/>
        <dbReference type="Rhea" id="RHEA-COMP:10132"/>
        <dbReference type="Rhea" id="RHEA-COMP:11367"/>
        <dbReference type="Rhea" id="RHEA-COMP:11368"/>
        <dbReference type="ChEBI" id="CHEBI:29950"/>
        <dbReference type="ChEBI" id="CHEBI:82612"/>
        <dbReference type="ChEBI" id="CHEBI:85445"/>
        <dbReference type="ChEBI" id="CHEBI:85448"/>
        <dbReference type="EC" id="2.1.1.63"/>
    </reaction>
</comment>
<dbReference type="InterPro" id="IPR008332">
    <property type="entry name" value="MethylG_MeTrfase_N"/>
</dbReference>
<sequence length="300" mass="33320">MKAQDEINFNRIAEAIHYIQSNFKSQPSLEQIAEKVNLSPYHFQRLFSKWAGTSPKRFLQYISISYAKKLLKENQASLFETALETGLSGTSRLHDLFINIEGMTPGEYKNGGENLNINYSSAESPFGNILIASTPKGICHISFTDEESLGLENLKAQFPQANYTPKLDLAQQNALFIFSHDWTKLNQIKLHLKGTDFQLKIWETLLKIPIGKLSTYGAIAKQVQNAKASRAVGTAIGSNPVAFLIPCHRVIQSNGALGGYHWGTARKSAIIGWEASKIELNYSICVNQKQSANKNPSTAI</sequence>
<evidence type="ECO:0000256" key="2">
    <source>
        <dbReference type="ARBA" id="ARBA00008711"/>
    </source>
</evidence>
<dbReference type="InterPro" id="IPR036388">
    <property type="entry name" value="WH-like_DNA-bd_sf"/>
</dbReference>
<dbReference type="InterPro" id="IPR036217">
    <property type="entry name" value="MethylDNA_cys_MeTrfase_DNAb"/>
</dbReference>
<keyword evidence="13" id="KW-1185">Reference proteome</keyword>
<gene>
    <name evidence="12" type="ORF">DHW03_17030</name>
</gene>
<evidence type="ECO:0000313" key="12">
    <source>
        <dbReference type="EMBL" id="PWS26482.1"/>
    </source>
</evidence>
<comment type="similarity">
    <text evidence="2">Belongs to the MGMT family.</text>
</comment>
<keyword evidence="9" id="KW-0234">DNA repair</keyword>
<dbReference type="EMBL" id="QGNZ01000004">
    <property type="protein sequence ID" value="PWS26482.1"/>
    <property type="molecule type" value="Genomic_DNA"/>
</dbReference>
<keyword evidence="6" id="KW-0227">DNA damage</keyword>
<feature type="domain" description="HTH araC/xylS-type" evidence="11">
    <location>
        <begin position="13"/>
        <end position="111"/>
    </location>
</feature>
<dbReference type="Proteomes" id="UP000245379">
    <property type="component" value="Unassembled WGS sequence"/>
</dbReference>
<evidence type="ECO:0000256" key="6">
    <source>
        <dbReference type="ARBA" id="ARBA00022763"/>
    </source>
</evidence>
<evidence type="ECO:0000256" key="9">
    <source>
        <dbReference type="ARBA" id="ARBA00023204"/>
    </source>
</evidence>
<protein>
    <recommendedName>
        <fullName evidence="3">methylated-DNA--[protein]-cysteine S-methyltransferase</fullName>
        <ecNumber evidence="3">2.1.1.63</ecNumber>
    </recommendedName>
</protein>
<dbReference type="SUPFAM" id="SSF46689">
    <property type="entry name" value="Homeodomain-like"/>
    <property type="match status" value="2"/>
</dbReference>
<dbReference type="FunFam" id="1.10.10.10:FF:000214">
    <property type="entry name" value="Methylated-DNA--protein-cysteine methyltransferase"/>
    <property type="match status" value="1"/>
</dbReference>
<dbReference type="PROSITE" id="PS01124">
    <property type="entry name" value="HTH_ARAC_FAMILY_2"/>
    <property type="match status" value="1"/>
</dbReference>
<dbReference type="InterPro" id="IPR014048">
    <property type="entry name" value="MethylDNA_cys_MeTrfase_DNA-bd"/>
</dbReference>
<dbReference type="Gene3D" id="1.10.10.60">
    <property type="entry name" value="Homeodomain-like"/>
    <property type="match status" value="2"/>
</dbReference>
<keyword evidence="4 12" id="KW-0489">Methyltransferase</keyword>
<dbReference type="EC" id="2.1.1.63" evidence="3"/>
<dbReference type="Pfam" id="PF12833">
    <property type="entry name" value="HTH_18"/>
    <property type="match status" value="1"/>
</dbReference>
<evidence type="ECO:0000313" key="13">
    <source>
        <dbReference type="Proteomes" id="UP000245379"/>
    </source>
</evidence>
<dbReference type="SUPFAM" id="SSF53155">
    <property type="entry name" value="Methylated DNA-protein cysteine methyltransferase domain"/>
    <property type="match status" value="1"/>
</dbReference>
<dbReference type="OrthoDB" id="9802228at2"/>
<dbReference type="PANTHER" id="PTHR10815:SF13">
    <property type="entry name" value="METHYLATED-DNA--PROTEIN-CYSTEINE METHYLTRANSFERASE"/>
    <property type="match status" value="1"/>
</dbReference>
<dbReference type="Pfam" id="PF02870">
    <property type="entry name" value="Methyltransf_1N"/>
    <property type="match status" value="1"/>
</dbReference>
<dbReference type="GO" id="GO:0043565">
    <property type="term" value="F:sequence-specific DNA binding"/>
    <property type="evidence" value="ECO:0007669"/>
    <property type="project" value="InterPro"/>
</dbReference>
<evidence type="ECO:0000256" key="1">
    <source>
        <dbReference type="ARBA" id="ARBA00001286"/>
    </source>
</evidence>
<proteinExistence type="inferred from homology"/>
<dbReference type="NCBIfam" id="TIGR00589">
    <property type="entry name" value="ogt"/>
    <property type="match status" value="1"/>
</dbReference>
<evidence type="ECO:0000256" key="8">
    <source>
        <dbReference type="ARBA" id="ARBA00023163"/>
    </source>
</evidence>
<dbReference type="AlphaFoldDB" id="A0A317EIM0"/>
<dbReference type="PANTHER" id="PTHR10815">
    <property type="entry name" value="METHYLATED-DNA--PROTEIN-CYSTEINE METHYLTRANSFERASE"/>
    <property type="match status" value="1"/>
</dbReference>
<reference evidence="12 13" key="1">
    <citation type="submission" date="2018-05" db="EMBL/GenBank/DDBJ databases">
        <title>Pedobacter paludis sp. nov., isolated from wetland soil.</title>
        <authorList>
            <person name="Zhang Y."/>
            <person name="Wang G."/>
        </authorList>
    </citation>
    <scope>NUCLEOTIDE SEQUENCE [LARGE SCALE GENOMIC DNA]</scope>
    <source>
        <strain evidence="12 13">KCTC22721</strain>
    </source>
</reference>
<keyword evidence="5 12" id="KW-0808">Transferase</keyword>
<evidence type="ECO:0000259" key="11">
    <source>
        <dbReference type="PROSITE" id="PS01124"/>
    </source>
</evidence>
<dbReference type="InterPro" id="IPR018060">
    <property type="entry name" value="HTH_AraC"/>
</dbReference>
<keyword evidence="8" id="KW-0804">Transcription</keyword>
<dbReference type="InterPro" id="IPR001497">
    <property type="entry name" value="MethylDNA_cys_MeTrfase_AS"/>
</dbReference>
<comment type="caution">
    <text evidence="12">The sequence shown here is derived from an EMBL/GenBank/DDBJ whole genome shotgun (WGS) entry which is preliminary data.</text>
</comment>
<evidence type="ECO:0000256" key="3">
    <source>
        <dbReference type="ARBA" id="ARBA00011918"/>
    </source>
</evidence>
<dbReference type="Pfam" id="PF01035">
    <property type="entry name" value="DNA_binding_1"/>
    <property type="match status" value="1"/>
</dbReference>
<organism evidence="12 13">
    <name type="scientific">Pedobacter yonginense</name>
    <dbReference type="NCBI Taxonomy" id="651869"/>
    <lineage>
        <taxon>Bacteria</taxon>
        <taxon>Pseudomonadati</taxon>
        <taxon>Bacteroidota</taxon>
        <taxon>Sphingobacteriia</taxon>
        <taxon>Sphingobacteriales</taxon>
        <taxon>Sphingobacteriaceae</taxon>
        <taxon>Pedobacter</taxon>
    </lineage>
</organism>
<evidence type="ECO:0000256" key="10">
    <source>
        <dbReference type="ARBA" id="ARBA00049348"/>
    </source>
</evidence>
<evidence type="ECO:0000256" key="7">
    <source>
        <dbReference type="ARBA" id="ARBA00023015"/>
    </source>
</evidence>
<dbReference type="Gene3D" id="1.10.10.10">
    <property type="entry name" value="Winged helix-like DNA-binding domain superfamily/Winged helix DNA-binding domain"/>
    <property type="match status" value="1"/>
</dbReference>
<evidence type="ECO:0000256" key="4">
    <source>
        <dbReference type="ARBA" id="ARBA00022603"/>
    </source>
</evidence>
<dbReference type="GO" id="GO:0006281">
    <property type="term" value="P:DNA repair"/>
    <property type="evidence" value="ECO:0007669"/>
    <property type="project" value="UniProtKB-KW"/>
</dbReference>
<dbReference type="Gene3D" id="3.30.160.70">
    <property type="entry name" value="Methylated DNA-protein cysteine methyltransferase domain"/>
    <property type="match status" value="1"/>
</dbReference>
<dbReference type="GO" id="GO:0003908">
    <property type="term" value="F:methylated-DNA-[protein]-cysteine S-methyltransferase activity"/>
    <property type="evidence" value="ECO:0007669"/>
    <property type="project" value="UniProtKB-EC"/>
</dbReference>
<dbReference type="SMART" id="SM00342">
    <property type="entry name" value="HTH_ARAC"/>
    <property type="match status" value="1"/>
</dbReference>
<evidence type="ECO:0000256" key="5">
    <source>
        <dbReference type="ARBA" id="ARBA00022679"/>
    </source>
</evidence>
<keyword evidence="7" id="KW-0805">Transcription regulation</keyword>